<dbReference type="EMBL" id="LR590463">
    <property type="protein sequence ID" value="VTP64651.1"/>
    <property type="molecule type" value="Genomic_DNA"/>
</dbReference>
<dbReference type="SUPFAM" id="SSF89733">
    <property type="entry name" value="L-sulfolactate dehydrogenase-like"/>
    <property type="match status" value="1"/>
</dbReference>
<dbReference type="Proteomes" id="UP000307968">
    <property type="component" value="Chromosome"/>
</dbReference>
<accession>A0A4U9HMT6</accession>
<dbReference type="Gene3D" id="1.10.1530.10">
    <property type="match status" value="1"/>
</dbReference>
<dbReference type="GO" id="GO:0016491">
    <property type="term" value="F:oxidoreductase activity"/>
    <property type="evidence" value="ECO:0007669"/>
    <property type="project" value="InterPro"/>
</dbReference>
<feature type="compositionally biased region" description="Basic and acidic residues" evidence="1">
    <location>
        <begin position="70"/>
        <end position="80"/>
    </location>
</feature>
<evidence type="ECO:0000313" key="3">
    <source>
        <dbReference type="Proteomes" id="UP000307968"/>
    </source>
</evidence>
<reference evidence="2 3" key="1">
    <citation type="submission" date="2019-05" db="EMBL/GenBank/DDBJ databases">
        <authorList>
            <consortium name="Pathogen Informatics"/>
        </authorList>
    </citation>
    <scope>NUCLEOTIDE SEQUENCE [LARGE SCALE GENOMIC DNA]</scope>
    <source>
        <strain evidence="2 3">NCTC12971</strain>
    </source>
</reference>
<dbReference type="InterPro" id="IPR036111">
    <property type="entry name" value="Mal/L-sulfo/L-lacto_DH-like_sf"/>
</dbReference>
<gene>
    <name evidence="2" type="ORF">NCTC12971_03669</name>
</gene>
<dbReference type="InterPro" id="IPR043144">
    <property type="entry name" value="Mal/L-sulf/L-lact_DH-like_ah"/>
</dbReference>
<evidence type="ECO:0000256" key="1">
    <source>
        <dbReference type="SAM" id="MobiDB-lite"/>
    </source>
</evidence>
<organism evidence="2 3">
    <name type="scientific">Serratia rubidaea</name>
    <name type="common">Serratia marinorubra</name>
    <dbReference type="NCBI Taxonomy" id="61652"/>
    <lineage>
        <taxon>Bacteria</taxon>
        <taxon>Pseudomonadati</taxon>
        <taxon>Pseudomonadota</taxon>
        <taxon>Gammaproteobacteria</taxon>
        <taxon>Enterobacterales</taxon>
        <taxon>Yersiniaceae</taxon>
        <taxon>Serratia</taxon>
    </lineage>
</organism>
<name>A0A4U9HMT6_SERRU</name>
<sequence length="88" mass="10094">MSQRKHFSAQLRLQQAMTIFTGWGMPENIALETDLLGIDSHGISMPSHYDKLLQEGKWRPDTQVVAGEPENQRYRQRQRDGIPVSAPF</sequence>
<evidence type="ECO:0000313" key="2">
    <source>
        <dbReference type="EMBL" id="VTP64651.1"/>
    </source>
</evidence>
<protein>
    <submittedName>
        <fullName evidence="2">Uncharacterized protein</fullName>
    </submittedName>
</protein>
<feature type="region of interest" description="Disordered" evidence="1">
    <location>
        <begin position="64"/>
        <end position="88"/>
    </location>
</feature>
<dbReference type="AlphaFoldDB" id="A0A4U9HMT6"/>
<proteinExistence type="predicted"/>